<keyword evidence="6 10" id="KW-1133">Transmembrane helix</keyword>
<evidence type="ECO:0000256" key="1">
    <source>
        <dbReference type="ARBA" id="ARBA00004477"/>
    </source>
</evidence>
<dbReference type="PROSITE" id="PS50076">
    <property type="entry name" value="DNAJ_2"/>
    <property type="match status" value="1"/>
</dbReference>
<dbReference type="GO" id="GO:0031207">
    <property type="term" value="C:Sec62/Sec63 complex"/>
    <property type="evidence" value="ECO:0007669"/>
    <property type="project" value="TreeGrafter"/>
</dbReference>
<dbReference type="Pfam" id="PF02889">
    <property type="entry name" value="Sec63"/>
    <property type="match status" value="1"/>
</dbReference>
<evidence type="ECO:0000256" key="9">
    <source>
        <dbReference type="SAM" id="MobiDB-lite"/>
    </source>
</evidence>
<dbReference type="Gene3D" id="1.10.287.110">
    <property type="entry name" value="DnaJ domain"/>
    <property type="match status" value="1"/>
</dbReference>
<keyword evidence="7 10" id="KW-0472">Membrane</keyword>
<evidence type="ECO:0000256" key="2">
    <source>
        <dbReference type="ARBA" id="ARBA00022448"/>
    </source>
</evidence>
<dbReference type="Gene3D" id="1.10.150.20">
    <property type="entry name" value="5' to 3' exonuclease, C-terminal subdomain"/>
    <property type="match status" value="1"/>
</dbReference>
<feature type="compositionally biased region" description="Acidic residues" evidence="9">
    <location>
        <begin position="859"/>
        <end position="882"/>
    </location>
</feature>
<feature type="region of interest" description="Disordered" evidence="9">
    <location>
        <begin position="856"/>
        <end position="882"/>
    </location>
</feature>
<dbReference type="EMBL" id="KL367515">
    <property type="protein sequence ID" value="KFD67346.1"/>
    <property type="molecule type" value="Genomic_DNA"/>
</dbReference>
<dbReference type="SUPFAM" id="SSF158702">
    <property type="entry name" value="Sec63 N-terminal domain-like"/>
    <property type="match status" value="1"/>
</dbReference>
<evidence type="ECO:0000256" key="8">
    <source>
        <dbReference type="ARBA" id="ARBA00023186"/>
    </source>
</evidence>
<dbReference type="GO" id="GO:0003723">
    <property type="term" value="F:RNA binding"/>
    <property type="evidence" value="ECO:0007669"/>
    <property type="project" value="TreeGrafter"/>
</dbReference>
<gene>
    <name evidence="12" type="ORF">M514_05226</name>
</gene>
<feature type="domain" description="J" evidence="11">
    <location>
        <begin position="105"/>
        <end position="166"/>
    </location>
</feature>
<feature type="transmembrane region" description="Helical" evidence="10">
    <location>
        <begin position="15"/>
        <end position="35"/>
    </location>
</feature>
<dbReference type="InterPro" id="IPR001623">
    <property type="entry name" value="DnaJ_domain"/>
</dbReference>
<dbReference type="GO" id="GO:0006614">
    <property type="term" value="P:SRP-dependent cotranslational protein targeting to membrane"/>
    <property type="evidence" value="ECO:0007669"/>
    <property type="project" value="TreeGrafter"/>
</dbReference>
<dbReference type="InterPro" id="IPR036869">
    <property type="entry name" value="J_dom_sf"/>
</dbReference>
<dbReference type="SMART" id="SM00271">
    <property type="entry name" value="DnaJ"/>
    <property type="match status" value="1"/>
</dbReference>
<dbReference type="InterPro" id="IPR035892">
    <property type="entry name" value="C2_domain_sf"/>
</dbReference>
<feature type="compositionally biased region" description="Basic residues" evidence="9">
    <location>
        <begin position="662"/>
        <end position="685"/>
    </location>
</feature>
<dbReference type="PROSITE" id="PS00636">
    <property type="entry name" value="DNAJ_1"/>
    <property type="match status" value="1"/>
</dbReference>
<dbReference type="PANTHER" id="PTHR24075">
    <property type="entry name" value="SEC63 DOMAIN-CONTAINING"/>
    <property type="match status" value="1"/>
</dbReference>
<protein>
    <recommendedName>
        <fullName evidence="11">J domain-containing protein</fullName>
    </recommendedName>
</protein>
<feature type="compositionally biased region" description="Basic and acidic residues" evidence="9">
    <location>
        <begin position="690"/>
        <end position="701"/>
    </location>
</feature>
<dbReference type="Gene3D" id="1.10.3380.10">
    <property type="entry name" value="Sec63 N-terminal domain-like domain"/>
    <property type="match status" value="1"/>
</dbReference>
<evidence type="ECO:0000256" key="10">
    <source>
        <dbReference type="SAM" id="Phobius"/>
    </source>
</evidence>
<dbReference type="InterPro" id="IPR014756">
    <property type="entry name" value="Ig_E-set"/>
</dbReference>
<dbReference type="GO" id="GO:0008320">
    <property type="term" value="F:protein transmembrane transporter activity"/>
    <property type="evidence" value="ECO:0007669"/>
    <property type="project" value="TreeGrafter"/>
</dbReference>
<evidence type="ECO:0000313" key="12">
    <source>
        <dbReference type="EMBL" id="KFD67346.1"/>
    </source>
</evidence>
<evidence type="ECO:0000256" key="4">
    <source>
        <dbReference type="ARBA" id="ARBA00022824"/>
    </source>
</evidence>
<dbReference type="GO" id="GO:0006620">
    <property type="term" value="P:post-translational protein targeting to endoplasmic reticulum membrane"/>
    <property type="evidence" value="ECO:0007669"/>
    <property type="project" value="TreeGrafter"/>
</dbReference>
<keyword evidence="8" id="KW-0143">Chaperone</keyword>
<keyword evidence="3 10" id="KW-0812">Transmembrane</keyword>
<dbReference type="InterPro" id="IPR004179">
    <property type="entry name" value="Sec63-dom"/>
</dbReference>
<keyword evidence="5" id="KW-0653">Protein transport</keyword>
<dbReference type="Gene3D" id="2.60.40.150">
    <property type="entry name" value="C2 domain"/>
    <property type="match status" value="1"/>
</dbReference>
<evidence type="ECO:0000256" key="5">
    <source>
        <dbReference type="ARBA" id="ARBA00022927"/>
    </source>
</evidence>
<dbReference type="SUPFAM" id="SSF81296">
    <property type="entry name" value="E set domains"/>
    <property type="match status" value="1"/>
</dbReference>
<keyword evidence="2" id="KW-0813">Transport</keyword>
<dbReference type="Pfam" id="PF00226">
    <property type="entry name" value="DnaJ"/>
    <property type="match status" value="1"/>
</dbReference>
<dbReference type="PANTHER" id="PTHR24075:SF0">
    <property type="entry name" value="TRANSLOCATION PROTEIN SEC63 HOMOLOG"/>
    <property type="match status" value="1"/>
</dbReference>
<name>A0A085ND00_9BILA</name>
<feature type="transmembrane region" description="Helical" evidence="10">
    <location>
        <begin position="189"/>
        <end position="214"/>
    </location>
</feature>
<proteinExistence type="predicted"/>
<dbReference type="SUPFAM" id="SSF46565">
    <property type="entry name" value="Chaperone J-domain"/>
    <property type="match status" value="1"/>
</dbReference>
<dbReference type="AlphaFoldDB" id="A0A085ND00"/>
<accession>A0A085ND00</accession>
<feature type="compositionally biased region" description="Polar residues" evidence="9">
    <location>
        <begin position="705"/>
        <end position="717"/>
    </location>
</feature>
<dbReference type="SMART" id="SM00973">
    <property type="entry name" value="Sec63"/>
    <property type="match status" value="1"/>
</dbReference>
<dbReference type="Proteomes" id="UP000030758">
    <property type="component" value="Unassembled WGS sequence"/>
</dbReference>
<feature type="region of interest" description="Disordered" evidence="9">
    <location>
        <begin position="643"/>
        <end position="737"/>
    </location>
</feature>
<comment type="subcellular location">
    <subcellularLocation>
        <location evidence="1">Endoplasmic reticulum membrane</location>
        <topology evidence="1">Multi-pass membrane protein</topology>
    </subcellularLocation>
</comment>
<dbReference type="CDD" id="cd06257">
    <property type="entry name" value="DnaJ"/>
    <property type="match status" value="1"/>
</dbReference>
<keyword evidence="4" id="KW-0256">Endoplasmic reticulum</keyword>
<dbReference type="PRINTS" id="PR00625">
    <property type="entry name" value="JDOMAIN"/>
</dbReference>
<dbReference type="InterPro" id="IPR018253">
    <property type="entry name" value="DnaJ_domain_CS"/>
</dbReference>
<reference evidence="12" key="1">
    <citation type="journal article" date="2014" name="Nat. Genet.">
        <title>Genome and transcriptome of the porcine whipworm Trichuris suis.</title>
        <authorList>
            <person name="Jex A.R."/>
            <person name="Nejsum P."/>
            <person name="Schwarz E.M."/>
            <person name="Hu L."/>
            <person name="Young N.D."/>
            <person name="Hall R.S."/>
            <person name="Korhonen P.K."/>
            <person name="Liao S."/>
            <person name="Thamsborg S."/>
            <person name="Xia J."/>
            <person name="Xu P."/>
            <person name="Wang S."/>
            <person name="Scheerlinck J.P."/>
            <person name="Hofmann A."/>
            <person name="Sternberg P.W."/>
            <person name="Wang J."/>
            <person name="Gasser R.B."/>
        </authorList>
    </citation>
    <scope>NUCLEOTIDE SEQUENCE [LARGE SCALE GENOMIC DNA]</scope>
    <source>
        <strain evidence="12">DCEP-RM93F</strain>
    </source>
</reference>
<evidence type="ECO:0000256" key="7">
    <source>
        <dbReference type="ARBA" id="ARBA00023136"/>
    </source>
</evidence>
<sequence>MASQQFEYDERGSTFYFFIASFYACVLIPVTYYFWPRENGRGKSEDMRRCHCEPCLIKVSARRRKEPYQNLKRLMLKFYLFAGWVGLLFVVYKAVNIEIEGAEYDPYAVLGVSSSASAAEIRKQYHALSLKHHPDRGGNSKLFVAISKAYQALTDEDTRRNYEEYGNPDGPGVLRFGIALPSWLISKEYAFWVIGLYVVVFMVILPVVVGTWWFRSIKYNPDSVLLDTTQLYFYMFHKTPLLIPKRLIMILAGSFEFCRSCNSEIVERPSDDVEVPNVRKFLFSCKERPLCYPYSIKARALLHAHFNRLPLPVDTLQNDLNYVLKKCPTLVQEMTNIYLQLVAFAVTGRVSRMPALETLDNVMKLSGMIVQAVWDNKSPLLQLPHFGEDTVRYLQGKKRNIRTCADLAQLDRFERRQTLKILNDRQYNDVMCVLNSMPRVEMEVTFEVAPPRVLEKRATACLKGSANTSAALSITRTHFLTSRDKKQNAEASAIVEHASHCDGQLVPQVICHEEDFQLRKVKEALFIRHNEKDEKTIWTCYEPTNFQKDLILLIAGKSPRFPLVQDEVDRSTITAGAFVTCIAKMQRKPLVVWPNGHLHKGCLSGSSRRCSLASEPDLSACEQWAADKGTVLLATALSPEVVKADGNPVDNGTQVEEPKHASVGKRKVWEKPKKRRGGKTKKKQSQSKAKPVEVKQKKPEPGIDATNNYGTNASESDASGEGNERRESAAEASEEEDELLIDEMAIKRERKILETVSKVTHPVHCPYFPEEKYEWWWIFICDRKRRLLISPPIHVTNLVDEVEVELRFPAPNKPGRYSFQVCLRSDSYLDCDQIKEVKFEVFEARQIVSHPQWDFTEERVDEDSDIESEYTEQEEDDGDESS</sequence>
<evidence type="ECO:0000256" key="3">
    <source>
        <dbReference type="ARBA" id="ARBA00022692"/>
    </source>
</evidence>
<organism evidence="12">
    <name type="scientific">Trichuris suis</name>
    <name type="common">pig whipworm</name>
    <dbReference type="NCBI Taxonomy" id="68888"/>
    <lineage>
        <taxon>Eukaryota</taxon>
        <taxon>Metazoa</taxon>
        <taxon>Ecdysozoa</taxon>
        <taxon>Nematoda</taxon>
        <taxon>Enoplea</taxon>
        <taxon>Dorylaimia</taxon>
        <taxon>Trichinellida</taxon>
        <taxon>Trichuridae</taxon>
        <taxon>Trichuris</taxon>
    </lineage>
</organism>
<evidence type="ECO:0000256" key="6">
    <source>
        <dbReference type="ARBA" id="ARBA00022989"/>
    </source>
</evidence>
<evidence type="ECO:0000259" key="11">
    <source>
        <dbReference type="PROSITE" id="PS50076"/>
    </source>
</evidence>
<feature type="transmembrane region" description="Helical" evidence="10">
    <location>
        <begin position="74"/>
        <end position="95"/>
    </location>
</feature>